<gene>
    <name evidence="2" type="ORF">DFR44_10176</name>
</gene>
<keyword evidence="1" id="KW-0812">Transmembrane</keyword>
<evidence type="ECO:0000256" key="1">
    <source>
        <dbReference type="SAM" id="Phobius"/>
    </source>
</evidence>
<dbReference type="AlphaFoldDB" id="A0A4R6YBJ4"/>
<accession>A0A4R6YBJ4</accession>
<dbReference type="EMBL" id="SNZE01000001">
    <property type="protein sequence ID" value="TDR33026.1"/>
    <property type="molecule type" value="Genomic_DNA"/>
</dbReference>
<dbReference type="RefSeq" id="WP_133618722.1">
    <property type="nucleotide sequence ID" value="NZ_SNZE01000001.1"/>
</dbReference>
<dbReference type="Proteomes" id="UP000294480">
    <property type="component" value="Unassembled WGS sequence"/>
</dbReference>
<name>A0A4R6YBJ4_9BURK</name>
<evidence type="ECO:0000313" key="3">
    <source>
        <dbReference type="Proteomes" id="UP000294480"/>
    </source>
</evidence>
<reference evidence="2 3" key="1">
    <citation type="submission" date="2019-03" db="EMBL/GenBank/DDBJ databases">
        <title>Genomic Encyclopedia of Type Strains, Phase IV (KMG-IV): sequencing the most valuable type-strain genomes for metagenomic binning, comparative biology and taxonomic classification.</title>
        <authorList>
            <person name="Goeker M."/>
        </authorList>
    </citation>
    <scope>NUCLEOTIDE SEQUENCE [LARGE SCALE GENOMIC DNA]</scope>
    <source>
        <strain evidence="2 3">DSM 102852</strain>
    </source>
</reference>
<feature type="transmembrane region" description="Helical" evidence="1">
    <location>
        <begin position="95"/>
        <end position="112"/>
    </location>
</feature>
<proteinExistence type="predicted"/>
<organism evidence="2 3">
    <name type="scientific">Hydromonas duriensis</name>
    <dbReference type="NCBI Taxonomy" id="1527608"/>
    <lineage>
        <taxon>Bacteria</taxon>
        <taxon>Pseudomonadati</taxon>
        <taxon>Pseudomonadota</taxon>
        <taxon>Betaproteobacteria</taxon>
        <taxon>Burkholderiales</taxon>
        <taxon>Burkholderiaceae</taxon>
        <taxon>Hydromonas</taxon>
    </lineage>
</organism>
<protein>
    <recommendedName>
        <fullName evidence="4">Signal peptide prediction</fullName>
    </recommendedName>
</protein>
<keyword evidence="3" id="KW-1185">Reference proteome</keyword>
<dbReference type="OrthoDB" id="274512at2"/>
<keyword evidence="1" id="KW-1133">Transmembrane helix</keyword>
<keyword evidence="1" id="KW-0472">Membrane</keyword>
<evidence type="ECO:0000313" key="2">
    <source>
        <dbReference type="EMBL" id="TDR33026.1"/>
    </source>
</evidence>
<comment type="caution">
    <text evidence="2">The sequence shown here is derived from an EMBL/GenBank/DDBJ whole genome shotgun (WGS) entry which is preliminary data.</text>
</comment>
<sequence>MLKVVKFLWALPVTMVGLLVLLLAAPSRPRVGWLRMGSTGALCAWGGWLDVWLQRHPLGAMYAATLGHVVIARDMKKLCYCAAHEFEHVRQTERWGVFLPFLYVINGLWQVLHKRRFYRDNWFERAAYRYDWQRFSERGCQKYRKHQHNC</sequence>
<evidence type="ECO:0008006" key="4">
    <source>
        <dbReference type="Google" id="ProtNLM"/>
    </source>
</evidence>